<proteinExistence type="predicted"/>
<dbReference type="AlphaFoldDB" id="A0A1B2I1Q3"/>
<dbReference type="Pfam" id="PF12675">
    <property type="entry name" value="DUF3795"/>
    <property type="match status" value="1"/>
</dbReference>
<protein>
    <recommendedName>
        <fullName evidence="3">DUF3795 domain-containing protein</fullName>
    </recommendedName>
</protein>
<dbReference type="GeneID" id="83056552"/>
<evidence type="ECO:0008006" key="3">
    <source>
        <dbReference type="Google" id="ProtNLM"/>
    </source>
</evidence>
<organism evidence="1 2">
    <name type="scientific">Cloacibacillus porcorum</name>
    <dbReference type="NCBI Taxonomy" id="1197717"/>
    <lineage>
        <taxon>Bacteria</taxon>
        <taxon>Thermotogati</taxon>
        <taxon>Synergistota</taxon>
        <taxon>Synergistia</taxon>
        <taxon>Synergistales</taxon>
        <taxon>Synergistaceae</taxon>
        <taxon>Cloacibacillus</taxon>
    </lineage>
</organism>
<dbReference type="EMBL" id="CP016757">
    <property type="protein sequence ID" value="ANZ43905.1"/>
    <property type="molecule type" value="Genomic_DNA"/>
</dbReference>
<keyword evidence="2" id="KW-1185">Reference proteome</keyword>
<accession>A0A1B2I1Q3</accession>
<dbReference type="Proteomes" id="UP000093044">
    <property type="component" value="Chromosome"/>
</dbReference>
<dbReference type="RefSeq" id="WP_066742250.1">
    <property type="nucleotide sequence ID" value="NZ_CP016757.1"/>
</dbReference>
<gene>
    <name evidence="1" type="ORF">BED41_01645</name>
</gene>
<dbReference type="InterPro" id="IPR024227">
    <property type="entry name" value="DUF3795"/>
</dbReference>
<name>A0A1B2I1Q3_9BACT</name>
<dbReference type="OrthoDB" id="9803966at2"/>
<reference evidence="1" key="1">
    <citation type="submission" date="2016-08" db="EMBL/GenBank/DDBJ databases">
        <title>Complete genome of Cloacibacillus porcorum.</title>
        <authorList>
            <person name="Looft T."/>
            <person name="Bayles D.O."/>
            <person name="Alt D.P."/>
        </authorList>
    </citation>
    <scope>NUCLEOTIDE SEQUENCE [LARGE SCALE GENOMIC DNA]</scope>
    <source>
        <strain evidence="1">CL-84</strain>
    </source>
</reference>
<evidence type="ECO:0000313" key="2">
    <source>
        <dbReference type="Proteomes" id="UP000093044"/>
    </source>
</evidence>
<dbReference type="STRING" id="1197717.BED41_01645"/>
<sequence>MANIGCCGVDCDACEARRATARRDNAALAKIAAAQESAGHGSFILPSRLRCTGCLEPGEKSVSCAECAIRECALASHIPHCGFCPDFPCELGSAVWEAVPEYKHNLEVLRSR</sequence>
<dbReference type="KEGG" id="cpor:BED41_01645"/>
<evidence type="ECO:0000313" key="1">
    <source>
        <dbReference type="EMBL" id="ANZ43905.1"/>
    </source>
</evidence>